<organism evidence="1 2">
    <name type="scientific">Parabacteroides distasonis</name>
    <dbReference type="NCBI Taxonomy" id="823"/>
    <lineage>
        <taxon>Bacteria</taxon>
        <taxon>Pseudomonadati</taxon>
        <taxon>Bacteroidota</taxon>
        <taxon>Bacteroidia</taxon>
        <taxon>Bacteroidales</taxon>
        <taxon>Tannerellaceae</taxon>
        <taxon>Parabacteroides</taxon>
    </lineage>
</organism>
<dbReference type="AlphaFoldDB" id="A0A173V8P5"/>
<dbReference type="RefSeq" id="WP_057319562.1">
    <property type="nucleotide sequence ID" value="NZ_CYXP01000006.1"/>
</dbReference>
<protein>
    <recommendedName>
        <fullName evidence="3">DUF1653 domain-containing protein</fullName>
    </recommendedName>
</protein>
<proteinExistence type="predicted"/>
<gene>
    <name evidence="1" type="ORF">ERS852429_02672</name>
</gene>
<accession>A0A173V8P5</accession>
<evidence type="ECO:0000313" key="2">
    <source>
        <dbReference type="Proteomes" id="UP000095591"/>
    </source>
</evidence>
<dbReference type="Proteomes" id="UP000095591">
    <property type="component" value="Unassembled WGS sequence"/>
</dbReference>
<reference evidence="1 2" key="1">
    <citation type="submission" date="2015-09" db="EMBL/GenBank/DDBJ databases">
        <authorList>
            <consortium name="Pathogen Informatics"/>
        </authorList>
    </citation>
    <scope>NUCLEOTIDE SEQUENCE [LARGE SCALE GENOMIC DNA]</scope>
    <source>
        <strain evidence="1 2">2789STDY5608872</strain>
    </source>
</reference>
<evidence type="ECO:0008006" key="3">
    <source>
        <dbReference type="Google" id="ProtNLM"/>
    </source>
</evidence>
<dbReference type="EMBL" id="CYXP01000006">
    <property type="protein sequence ID" value="CUN22647.1"/>
    <property type="molecule type" value="Genomic_DNA"/>
</dbReference>
<evidence type="ECO:0000313" key="1">
    <source>
        <dbReference type="EMBL" id="CUN22647.1"/>
    </source>
</evidence>
<name>A0A173V8P5_PARDI</name>
<sequence>MEKYELKENNTYYYKHHLYVVINIGRQKMENGAWEDCVIYKREDAPKDPLEQKMFVIAIYDFLKNFETLEYVRPSLYTGNIVANGIIFNAK</sequence>